<dbReference type="PRINTS" id="PR00081">
    <property type="entry name" value="GDHRDH"/>
</dbReference>
<protein>
    <recommendedName>
        <fullName evidence="6">Protochlorophyllide reductase</fullName>
    </recommendedName>
</protein>
<dbReference type="PANTHER" id="PTHR24320">
    <property type="entry name" value="RETINOL DEHYDROGENASE"/>
    <property type="match status" value="1"/>
</dbReference>
<dbReference type="GO" id="GO:0016491">
    <property type="term" value="F:oxidoreductase activity"/>
    <property type="evidence" value="ECO:0007669"/>
    <property type="project" value="UniProtKB-KW"/>
</dbReference>
<sequence>MSLLTSLSSALISLSIAIYTLGFLFFRIAELVPLLKLYPTHSLSISIGTIAIQCTPSIGRWSKRIAYIATLLGIIHFIDVRLPKPLPIPNDAHATKTVVITGANSGVGYETARQLAVHYGMNVILGCRSKAKCDAAARSINGQIISVGNTSGKAIPLILDLADFTSVQSLAAQLQDVHIDVLFNNAGYAPESNLPVNQYGLDPSFTSMHLSHFLLTEELLKRHPSLRVVNTSSGTHHLCAIPFTVLPDWVLNTFSVDQNPGCVDTDFLTNGMYRETDSAAYINAKIANIMHVVEIPLRHDMATAVAIDLGWVGTGIQSFMEGSFTPASVGWMRSVDVGVLPALHAILSTNDELLDGSVNHFMSNNREWKDGGIVIGVFGRTAEAFVFDWFWKEERSLGRTKMLELSKGLWNVSEEIIEKHTMASE</sequence>
<evidence type="ECO:0000313" key="4">
    <source>
        <dbReference type="EMBL" id="KAL3777884.1"/>
    </source>
</evidence>
<dbReference type="SUPFAM" id="SSF51735">
    <property type="entry name" value="NAD(P)-binding Rossmann-fold domains"/>
    <property type="match status" value="1"/>
</dbReference>
<keyword evidence="5" id="KW-1185">Reference proteome</keyword>
<dbReference type="AlphaFoldDB" id="A0ABD3NRF4"/>
<keyword evidence="3" id="KW-0812">Transmembrane</keyword>
<proteinExistence type="inferred from homology"/>
<evidence type="ECO:0000313" key="5">
    <source>
        <dbReference type="Proteomes" id="UP001530400"/>
    </source>
</evidence>
<dbReference type="PANTHER" id="PTHR24320:SF152">
    <property type="entry name" value="SHORT-CHAIN DEHYDROGENASE_REDUCTASE FAMILY PROTEIN"/>
    <property type="match status" value="1"/>
</dbReference>
<feature type="transmembrane region" description="Helical" evidence="3">
    <location>
        <begin position="6"/>
        <end position="26"/>
    </location>
</feature>
<keyword evidence="3" id="KW-0472">Membrane</keyword>
<evidence type="ECO:0008006" key="6">
    <source>
        <dbReference type="Google" id="ProtNLM"/>
    </source>
</evidence>
<dbReference type="Pfam" id="PF00106">
    <property type="entry name" value="adh_short"/>
    <property type="match status" value="1"/>
</dbReference>
<gene>
    <name evidence="4" type="ORF">ACHAWO_001511</name>
</gene>
<comment type="caution">
    <text evidence="4">The sequence shown here is derived from an EMBL/GenBank/DDBJ whole genome shotgun (WGS) entry which is preliminary data.</text>
</comment>
<dbReference type="Gene3D" id="3.40.50.720">
    <property type="entry name" value="NAD(P)-binding Rossmann-like Domain"/>
    <property type="match status" value="1"/>
</dbReference>
<evidence type="ECO:0000256" key="3">
    <source>
        <dbReference type="SAM" id="Phobius"/>
    </source>
</evidence>
<dbReference type="InterPro" id="IPR036291">
    <property type="entry name" value="NAD(P)-bd_dom_sf"/>
</dbReference>
<dbReference type="EMBL" id="JALLPJ020001021">
    <property type="protein sequence ID" value="KAL3777884.1"/>
    <property type="molecule type" value="Genomic_DNA"/>
</dbReference>
<evidence type="ECO:0000256" key="2">
    <source>
        <dbReference type="ARBA" id="ARBA00023002"/>
    </source>
</evidence>
<keyword evidence="2" id="KW-0560">Oxidoreductase</keyword>
<accession>A0ABD3NRF4</accession>
<dbReference type="InterPro" id="IPR002347">
    <property type="entry name" value="SDR_fam"/>
</dbReference>
<dbReference type="Proteomes" id="UP001530400">
    <property type="component" value="Unassembled WGS sequence"/>
</dbReference>
<name>A0ABD3NRF4_9STRA</name>
<comment type="similarity">
    <text evidence="1">Belongs to the short-chain dehydrogenases/reductases (SDR) family.</text>
</comment>
<reference evidence="4 5" key="1">
    <citation type="submission" date="2024-10" db="EMBL/GenBank/DDBJ databases">
        <title>Updated reference genomes for cyclostephanoid diatoms.</title>
        <authorList>
            <person name="Roberts W.R."/>
            <person name="Alverson A.J."/>
        </authorList>
    </citation>
    <scope>NUCLEOTIDE SEQUENCE [LARGE SCALE GENOMIC DNA]</scope>
    <source>
        <strain evidence="4 5">AJA010-31</strain>
    </source>
</reference>
<keyword evidence="3" id="KW-1133">Transmembrane helix</keyword>
<organism evidence="4 5">
    <name type="scientific">Cyclotella atomus</name>
    <dbReference type="NCBI Taxonomy" id="382360"/>
    <lineage>
        <taxon>Eukaryota</taxon>
        <taxon>Sar</taxon>
        <taxon>Stramenopiles</taxon>
        <taxon>Ochrophyta</taxon>
        <taxon>Bacillariophyta</taxon>
        <taxon>Coscinodiscophyceae</taxon>
        <taxon>Thalassiosirophycidae</taxon>
        <taxon>Stephanodiscales</taxon>
        <taxon>Stephanodiscaceae</taxon>
        <taxon>Cyclotella</taxon>
    </lineage>
</organism>
<evidence type="ECO:0000256" key="1">
    <source>
        <dbReference type="ARBA" id="ARBA00006484"/>
    </source>
</evidence>